<keyword evidence="2" id="KW-0812">Transmembrane</keyword>
<accession>W4K188</accession>
<feature type="compositionally biased region" description="Basic and acidic residues" evidence="1">
    <location>
        <begin position="243"/>
        <end position="258"/>
    </location>
</feature>
<name>W4K188_HETIT</name>
<dbReference type="Pfam" id="PF11712">
    <property type="entry name" value="Vma12"/>
    <property type="match status" value="1"/>
</dbReference>
<feature type="region of interest" description="Disordered" evidence="1">
    <location>
        <begin position="221"/>
        <end position="317"/>
    </location>
</feature>
<feature type="transmembrane region" description="Helical" evidence="2">
    <location>
        <begin position="129"/>
        <end position="150"/>
    </location>
</feature>
<feature type="region of interest" description="Disordered" evidence="1">
    <location>
        <begin position="99"/>
        <end position="123"/>
    </location>
</feature>
<feature type="compositionally biased region" description="Low complexity" evidence="1">
    <location>
        <begin position="269"/>
        <end position="298"/>
    </location>
</feature>
<dbReference type="GO" id="GO:0070072">
    <property type="term" value="P:vacuolar proton-transporting V-type ATPase complex assembly"/>
    <property type="evidence" value="ECO:0007669"/>
    <property type="project" value="InterPro"/>
</dbReference>
<evidence type="ECO:0000256" key="2">
    <source>
        <dbReference type="SAM" id="Phobius"/>
    </source>
</evidence>
<evidence type="ECO:0000313" key="4">
    <source>
        <dbReference type="Proteomes" id="UP000030671"/>
    </source>
</evidence>
<dbReference type="EMBL" id="KI925461">
    <property type="protein sequence ID" value="ETW79105.1"/>
    <property type="molecule type" value="Genomic_DNA"/>
</dbReference>
<dbReference type="GeneID" id="20676400"/>
<dbReference type="OrthoDB" id="3193718at2759"/>
<organism evidence="3 4">
    <name type="scientific">Heterobasidion irregulare (strain TC 32-1)</name>
    <dbReference type="NCBI Taxonomy" id="747525"/>
    <lineage>
        <taxon>Eukaryota</taxon>
        <taxon>Fungi</taxon>
        <taxon>Dikarya</taxon>
        <taxon>Basidiomycota</taxon>
        <taxon>Agaricomycotina</taxon>
        <taxon>Agaricomycetes</taxon>
        <taxon>Russulales</taxon>
        <taxon>Bondarzewiaceae</taxon>
        <taxon>Heterobasidion</taxon>
        <taxon>Heterobasidion annosum species complex</taxon>
    </lineage>
</organism>
<keyword evidence="2" id="KW-0472">Membrane</keyword>
<keyword evidence="2" id="KW-1133">Transmembrane helix</keyword>
<dbReference type="InParanoid" id="W4K188"/>
<evidence type="ECO:0000256" key="1">
    <source>
        <dbReference type="SAM" id="MobiDB-lite"/>
    </source>
</evidence>
<keyword evidence="4" id="KW-1185">Reference proteome</keyword>
<dbReference type="Proteomes" id="UP000030671">
    <property type="component" value="Unassembled WGS sequence"/>
</dbReference>
<dbReference type="InterPro" id="IPR021013">
    <property type="entry name" value="ATPase_Vma12"/>
</dbReference>
<dbReference type="AlphaFoldDB" id="W4K188"/>
<feature type="transmembrane region" description="Helical" evidence="2">
    <location>
        <begin position="162"/>
        <end position="182"/>
    </location>
</feature>
<dbReference type="KEGG" id="hir:HETIRDRAFT_453603"/>
<dbReference type="HOGENOM" id="CLU_877336_0_0_1"/>
<dbReference type="eggNOG" id="ENOG502SPV7">
    <property type="taxonomic scope" value="Eukaryota"/>
</dbReference>
<gene>
    <name evidence="3" type="ORF">HETIRDRAFT_453603</name>
</gene>
<dbReference type="RefSeq" id="XP_009549371.1">
    <property type="nucleotide sequence ID" value="XM_009551076.1"/>
</dbReference>
<feature type="compositionally biased region" description="Basic and acidic residues" evidence="1">
    <location>
        <begin position="112"/>
        <end position="123"/>
    </location>
</feature>
<sequence>MPDTFADLTVSLEPQLLDVLQPLHPRLPTELASTLQPYISPPSSSTSNANTPTIPYAHLLSLSKWTRTSPGLRALKTSPALDPSSYTMLALLAGTRTSPDRRFPAPSPSHASHNDPAREAKKEMGDKRAIVAVVNGMLSVLGAGAAAFVAAQRTGWRDEWKILVAFLAAAAVAFSEVALFIIHDSRRSTTTSRSHSMIRAPSYLTTTIKDDAALTLLMTPTSHADMTGTHGARQSPSPPTRRAQHEDTIKNESNHTDPDIGTDSSGENSAGPLAPFLSPSPFSPASPSSVISASALASGEALRQRAGARASQGRGRG</sequence>
<feature type="compositionally biased region" description="Low complexity" evidence="1">
    <location>
        <begin position="304"/>
        <end position="317"/>
    </location>
</feature>
<evidence type="ECO:0000313" key="3">
    <source>
        <dbReference type="EMBL" id="ETW79105.1"/>
    </source>
</evidence>
<reference evidence="3 4" key="1">
    <citation type="journal article" date="2012" name="New Phytol.">
        <title>Insight into trade-off between wood decay and parasitism from the genome of a fungal forest pathogen.</title>
        <authorList>
            <person name="Olson A."/>
            <person name="Aerts A."/>
            <person name="Asiegbu F."/>
            <person name="Belbahri L."/>
            <person name="Bouzid O."/>
            <person name="Broberg A."/>
            <person name="Canback B."/>
            <person name="Coutinho P.M."/>
            <person name="Cullen D."/>
            <person name="Dalman K."/>
            <person name="Deflorio G."/>
            <person name="van Diepen L.T."/>
            <person name="Dunand C."/>
            <person name="Duplessis S."/>
            <person name="Durling M."/>
            <person name="Gonthier P."/>
            <person name="Grimwood J."/>
            <person name="Fossdal C.G."/>
            <person name="Hansson D."/>
            <person name="Henrissat B."/>
            <person name="Hietala A."/>
            <person name="Himmelstrand K."/>
            <person name="Hoffmeister D."/>
            <person name="Hogberg N."/>
            <person name="James T.Y."/>
            <person name="Karlsson M."/>
            <person name="Kohler A."/>
            <person name="Kues U."/>
            <person name="Lee Y.H."/>
            <person name="Lin Y.C."/>
            <person name="Lind M."/>
            <person name="Lindquist E."/>
            <person name="Lombard V."/>
            <person name="Lucas S."/>
            <person name="Lunden K."/>
            <person name="Morin E."/>
            <person name="Murat C."/>
            <person name="Park J."/>
            <person name="Raffaello T."/>
            <person name="Rouze P."/>
            <person name="Salamov A."/>
            <person name="Schmutz J."/>
            <person name="Solheim H."/>
            <person name="Stahlberg J."/>
            <person name="Velez H."/>
            <person name="de Vries R.P."/>
            <person name="Wiebenga A."/>
            <person name="Woodward S."/>
            <person name="Yakovlev I."/>
            <person name="Garbelotto M."/>
            <person name="Martin F."/>
            <person name="Grigoriev I.V."/>
            <person name="Stenlid J."/>
        </authorList>
    </citation>
    <scope>NUCLEOTIDE SEQUENCE [LARGE SCALE GENOMIC DNA]</scope>
    <source>
        <strain evidence="3 4">TC 32-1</strain>
    </source>
</reference>
<protein>
    <submittedName>
        <fullName evidence="3">Uncharacterized protein</fullName>
    </submittedName>
</protein>
<proteinExistence type="predicted"/>